<dbReference type="InterPro" id="IPR010998">
    <property type="entry name" value="Integrase_recombinase_N"/>
</dbReference>
<dbReference type="PANTHER" id="PTHR30629">
    <property type="entry name" value="PROPHAGE INTEGRASE"/>
    <property type="match status" value="1"/>
</dbReference>
<evidence type="ECO:0000259" key="7">
    <source>
        <dbReference type="PROSITE" id="PS51900"/>
    </source>
</evidence>
<evidence type="ECO:0000313" key="9">
    <source>
        <dbReference type="Proteomes" id="UP000222862"/>
    </source>
</evidence>
<dbReference type="CDD" id="cd01189">
    <property type="entry name" value="INT_ICEBs1_C_like"/>
    <property type="match status" value="1"/>
</dbReference>
<keyword evidence="3 5" id="KW-0238">DNA-binding</keyword>
<reference evidence="8 9" key="1">
    <citation type="submission" date="2017-06" db="EMBL/GenBank/DDBJ databases">
        <title>Genome sequencing of Fusobacterium nucleatum subsp. polymorphum KCOM 1232 (=ChDC F37).</title>
        <authorList>
            <person name="Kook J.-K."/>
            <person name="Park S.-N."/>
            <person name="Lim Y.K."/>
            <person name="Roh H."/>
        </authorList>
    </citation>
    <scope>NUCLEOTIDE SEQUENCE [LARGE SCALE GENOMIC DNA]</scope>
    <source>
        <strain evidence="9">KCOM 1232 ( ChDC F37)</strain>
    </source>
</reference>
<proteinExistence type="inferred from homology"/>
<keyword evidence="4" id="KW-0233">DNA recombination</keyword>
<dbReference type="GO" id="GO:0003677">
    <property type="term" value="F:DNA binding"/>
    <property type="evidence" value="ECO:0007669"/>
    <property type="project" value="UniProtKB-UniRule"/>
</dbReference>
<evidence type="ECO:0000256" key="5">
    <source>
        <dbReference type="PROSITE-ProRule" id="PRU01248"/>
    </source>
</evidence>
<dbReference type="GO" id="GO:0015074">
    <property type="term" value="P:DNA integration"/>
    <property type="evidence" value="ECO:0007669"/>
    <property type="project" value="UniProtKB-KW"/>
</dbReference>
<dbReference type="InterPro" id="IPR044068">
    <property type="entry name" value="CB"/>
</dbReference>
<feature type="domain" description="Core-binding (CB)" evidence="7">
    <location>
        <begin position="65"/>
        <end position="142"/>
    </location>
</feature>
<comment type="caution">
    <text evidence="8">The sequence shown here is derived from an EMBL/GenBank/DDBJ whole genome shotgun (WGS) entry which is preliminary data.</text>
</comment>
<dbReference type="PROSITE" id="PS51900">
    <property type="entry name" value="CB"/>
    <property type="match status" value="1"/>
</dbReference>
<dbReference type="Proteomes" id="UP000222862">
    <property type="component" value="Unassembled WGS sequence"/>
</dbReference>
<dbReference type="InterPro" id="IPR002104">
    <property type="entry name" value="Integrase_catalytic"/>
</dbReference>
<protein>
    <submittedName>
        <fullName evidence="8">Site-specific integrase</fullName>
    </submittedName>
</protein>
<dbReference type="InterPro" id="IPR011010">
    <property type="entry name" value="DNA_brk_join_enz"/>
</dbReference>
<comment type="similarity">
    <text evidence="1">Belongs to the 'phage' integrase family.</text>
</comment>
<evidence type="ECO:0000256" key="1">
    <source>
        <dbReference type="ARBA" id="ARBA00008857"/>
    </source>
</evidence>
<dbReference type="PANTHER" id="PTHR30629:SF2">
    <property type="entry name" value="PROPHAGE INTEGRASE INTS-RELATED"/>
    <property type="match status" value="1"/>
</dbReference>
<name>A0A2B7YJS7_FUSNP</name>
<dbReference type="GO" id="GO:0006310">
    <property type="term" value="P:DNA recombination"/>
    <property type="evidence" value="ECO:0007669"/>
    <property type="project" value="UniProtKB-KW"/>
</dbReference>
<evidence type="ECO:0000259" key="6">
    <source>
        <dbReference type="PROSITE" id="PS51898"/>
    </source>
</evidence>
<evidence type="ECO:0000256" key="3">
    <source>
        <dbReference type="ARBA" id="ARBA00023125"/>
    </source>
</evidence>
<dbReference type="InterPro" id="IPR013762">
    <property type="entry name" value="Integrase-like_cat_sf"/>
</dbReference>
<dbReference type="EMBL" id="NJGI01000004">
    <property type="protein sequence ID" value="PGH21263.1"/>
    <property type="molecule type" value="Genomic_DNA"/>
</dbReference>
<evidence type="ECO:0000256" key="4">
    <source>
        <dbReference type="ARBA" id="ARBA00023172"/>
    </source>
</evidence>
<dbReference type="PROSITE" id="PS51898">
    <property type="entry name" value="TYR_RECOMBINASE"/>
    <property type="match status" value="1"/>
</dbReference>
<organism evidence="8 9">
    <name type="scientific">Fusobacterium nucleatum subsp. polymorphum</name>
    <name type="common">Fusobacterium polymorphum</name>
    <dbReference type="NCBI Taxonomy" id="76857"/>
    <lineage>
        <taxon>Bacteria</taxon>
        <taxon>Fusobacteriati</taxon>
        <taxon>Fusobacteriota</taxon>
        <taxon>Fusobacteriia</taxon>
        <taxon>Fusobacteriales</taxon>
        <taxon>Fusobacteriaceae</taxon>
        <taxon>Fusobacterium</taxon>
    </lineage>
</organism>
<dbReference type="AlphaFoldDB" id="A0A2B7YJS7"/>
<evidence type="ECO:0000256" key="2">
    <source>
        <dbReference type="ARBA" id="ARBA00022908"/>
    </source>
</evidence>
<feature type="domain" description="Tyr recombinase" evidence="6">
    <location>
        <begin position="164"/>
        <end position="334"/>
    </location>
</feature>
<dbReference type="Gene3D" id="1.10.150.130">
    <property type="match status" value="1"/>
</dbReference>
<dbReference type="Gene3D" id="1.10.443.10">
    <property type="entry name" value="Intergrase catalytic core"/>
    <property type="match status" value="1"/>
</dbReference>
<dbReference type="InterPro" id="IPR050808">
    <property type="entry name" value="Phage_Integrase"/>
</dbReference>
<sequence length="337" mass="39769">MKNQNGTGSITKLKGKRRKPWAVRISYKDNSRETKRKYLGYFETKKEAQEILFNYNKNPLLFSSKTFKEIKTLWLSSVKEKILPSTFENIKLSLKHFDILNDYKISDIKLFQLQKIFDDMDYSHGYKSNFKSALNHVFNFALKNDFIDNNKVQFVELDKKNTVVERKIFTRDEIKILWENLKVDYVYIILILIYTGMRIGELLALKVCDVDLDNKVIYIRKSKTSSGIRTIPISDKILSLFIENISYENEYFILSKNLTPLSYMTFKYRFNVLLEKLRIQKHTIHDTRHTFATMLNNADANSTSIIKLIGHSDFSTTENVYTHKDIEELRKAINKLM</sequence>
<evidence type="ECO:0000313" key="8">
    <source>
        <dbReference type="EMBL" id="PGH21263.1"/>
    </source>
</evidence>
<gene>
    <name evidence="8" type="ORF">RN96_08625</name>
</gene>
<dbReference type="Pfam" id="PF00589">
    <property type="entry name" value="Phage_integrase"/>
    <property type="match status" value="1"/>
</dbReference>
<accession>A0A2B7YJS7</accession>
<dbReference type="SUPFAM" id="SSF56349">
    <property type="entry name" value="DNA breaking-rejoining enzymes"/>
    <property type="match status" value="1"/>
</dbReference>
<keyword evidence="2" id="KW-0229">DNA integration</keyword>